<dbReference type="Pfam" id="PF01391">
    <property type="entry name" value="Collagen"/>
    <property type="match status" value="1"/>
</dbReference>
<dbReference type="Proteomes" id="UP000887574">
    <property type="component" value="Unplaced"/>
</dbReference>
<feature type="compositionally biased region" description="Basic and acidic residues" evidence="2">
    <location>
        <begin position="165"/>
        <end position="187"/>
    </location>
</feature>
<sequence length="194" mass="21120">MLLVRLAIVSSNPICSLGNYPTFLNKYRQCNPSFDKKCTNLSNWSLNSGSNRPQIGAHKPSQQRVLFRRQLSRLTSGELGTCLKTMINANALEFRSVSRRRSRATRDFLEKGLKGESGKKGEIGRSGEMSLQGENGANGAPGIQGLEAIIGEKGRQGEVSVGNQEHQDLKVKEGNDGEEGPKGDPGMRDSQACQ</sequence>
<reference evidence="4" key="1">
    <citation type="submission" date="2022-11" db="UniProtKB">
        <authorList>
            <consortium name="WormBaseParasite"/>
        </authorList>
    </citation>
    <scope>IDENTIFICATION</scope>
</reference>
<keyword evidence="1" id="KW-0677">Repeat</keyword>
<dbReference type="WBParaSite" id="jg25199">
    <property type="protein sequence ID" value="jg25199"/>
    <property type="gene ID" value="jg25199"/>
</dbReference>
<organism evidence="3 4">
    <name type="scientific">Ditylenchus dipsaci</name>
    <dbReference type="NCBI Taxonomy" id="166011"/>
    <lineage>
        <taxon>Eukaryota</taxon>
        <taxon>Metazoa</taxon>
        <taxon>Ecdysozoa</taxon>
        <taxon>Nematoda</taxon>
        <taxon>Chromadorea</taxon>
        <taxon>Rhabditida</taxon>
        <taxon>Tylenchina</taxon>
        <taxon>Tylenchomorpha</taxon>
        <taxon>Sphaerularioidea</taxon>
        <taxon>Anguinidae</taxon>
        <taxon>Anguininae</taxon>
        <taxon>Ditylenchus</taxon>
    </lineage>
</organism>
<feature type="compositionally biased region" description="Basic and acidic residues" evidence="2">
    <location>
        <begin position="108"/>
        <end position="125"/>
    </location>
</feature>
<protein>
    <submittedName>
        <fullName evidence="4">Uncharacterized protein</fullName>
    </submittedName>
</protein>
<feature type="region of interest" description="Disordered" evidence="2">
    <location>
        <begin position="108"/>
        <end position="194"/>
    </location>
</feature>
<dbReference type="AlphaFoldDB" id="A0A915DZU6"/>
<keyword evidence="3" id="KW-1185">Reference proteome</keyword>
<proteinExistence type="predicted"/>
<evidence type="ECO:0000313" key="3">
    <source>
        <dbReference type="Proteomes" id="UP000887574"/>
    </source>
</evidence>
<evidence type="ECO:0000256" key="1">
    <source>
        <dbReference type="ARBA" id="ARBA00022737"/>
    </source>
</evidence>
<dbReference type="InterPro" id="IPR008160">
    <property type="entry name" value="Collagen"/>
</dbReference>
<accession>A0A915DZU6</accession>
<name>A0A915DZU6_9BILA</name>
<evidence type="ECO:0000256" key="2">
    <source>
        <dbReference type="SAM" id="MobiDB-lite"/>
    </source>
</evidence>
<evidence type="ECO:0000313" key="4">
    <source>
        <dbReference type="WBParaSite" id="jg25199"/>
    </source>
</evidence>